<dbReference type="RefSeq" id="XP_007801346.1">
    <property type="nucleotide sequence ID" value="XM_007803155.1"/>
</dbReference>
<feature type="compositionally biased region" description="Acidic residues" evidence="1">
    <location>
        <begin position="81"/>
        <end position="90"/>
    </location>
</feature>
<protein>
    <submittedName>
        <fullName evidence="2">Uncharacterized protein</fullName>
    </submittedName>
</protein>
<accession>U1GM96</accession>
<organism evidence="2 3">
    <name type="scientific">Endocarpon pusillum (strain Z07020 / HMAS-L-300199)</name>
    <name type="common">Lichen-forming fungus</name>
    <dbReference type="NCBI Taxonomy" id="1263415"/>
    <lineage>
        <taxon>Eukaryota</taxon>
        <taxon>Fungi</taxon>
        <taxon>Dikarya</taxon>
        <taxon>Ascomycota</taxon>
        <taxon>Pezizomycotina</taxon>
        <taxon>Eurotiomycetes</taxon>
        <taxon>Chaetothyriomycetidae</taxon>
        <taxon>Verrucariales</taxon>
        <taxon>Verrucariaceae</taxon>
        <taxon>Endocarpon</taxon>
    </lineage>
</organism>
<evidence type="ECO:0000256" key="1">
    <source>
        <dbReference type="SAM" id="MobiDB-lite"/>
    </source>
</evidence>
<evidence type="ECO:0000313" key="3">
    <source>
        <dbReference type="Proteomes" id="UP000019373"/>
    </source>
</evidence>
<dbReference type="AlphaFoldDB" id="U1GM96"/>
<evidence type="ECO:0000313" key="2">
    <source>
        <dbReference type="EMBL" id="ERF73031.1"/>
    </source>
</evidence>
<name>U1GM96_ENDPU</name>
<dbReference type="Proteomes" id="UP000019373">
    <property type="component" value="Unassembled WGS sequence"/>
</dbReference>
<keyword evidence="3" id="KW-1185">Reference proteome</keyword>
<gene>
    <name evidence="2" type="ORF">EPUS_07125</name>
</gene>
<proteinExistence type="predicted"/>
<dbReference type="GeneID" id="19242012"/>
<dbReference type="EMBL" id="KE721000">
    <property type="protein sequence ID" value="ERF73031.1"/>
    <property type="molecule type" value="Genomic_DNA"/>
</dbReference>
<sequence length="103" mass="10964">MAKALDEIAEIAEIMENPENVNSSEASAMDTKVGAAVTILVRSLHPRLTRQIGIGSAHNGTVHAAEPTAIDCTVEAIQEEATDQTLEETELEKRHSPSSVTAN</sequence>
<dbReference type="HOGENOM" id="CLU_2263716_0_0_1"/>
<feature type="region of interest" description="Disordered" evidence="1">
    <location>
        <begin position="81"/>
        <end position="103"/>
    </location>
</feature>
<reference evidence="3" key="1">
    <citation type="journal article" date="2014" name="BMC Genomics">
        <title>Genome characteristics reveal the impact of lichenization on lichen-forming fungus Endocarpon pusillum Hedwig (Verrucariales, Ascomycota).</title>
        <authorList>
            <person name="Wang Y.-Y."/>
            <person name="Liu B."/>
            <person name="Zhang X.-Y."/>
            <person name="Zhou Q.-M."/>
            <person name="Zhang T."/>
            <person name="Li H."/>
            <person name="Yu Y.-F."/>
            <person name="Zhang X.-L."/>
            <person name="Hao X.-Y."/>
            <person name="Wang M."/>
            <person name="Wang L."/>
            <person name="Wei J.-C."/>
        </authorList>
    </citation>
    <scope>NUCLEOTIDE SEQUENCE [LARGE SCALE GENOMIC DNA]</scope>
    <source>
        <strain evidence="3">Z07020 / HMAS-L-300199</strain>
    </source>
</reference>